<dbReference type="Proteomes" id="UP001195483">
    <property type="component" value="Unassembled WGS sequence"/>
</dbReference>
<keyword evidence="3" id="KW-0808">Transferase</keyword>
<evidence type="ECO:0000313" key="10">
    <source>
        <dbReference type="EMBL" id="KAK3608855.1"/>
    </source>
</evidence>
<name>A0AAE0TEC5_9BIVA</name>
<reference evidence="10" key="3">
    <citation type="submission" date="2023-05" db="EMBL/GenBank/DDBJ databases">
        <authorList>
            <person name="Smith C.H."/>
        </authorList>
    </citation>
    <scope>NUCLEOTIDE SEQUENCE</scope>
    <source>
        <strain evidence="10">CHS0354</strain>
        <tissue evidence="10">Mantle</tissue>
    </source>
</reference>
<dbReference type="InterPro" id="IPR016181">
    <property type="entry name" value="Acyl_CoA_acyltransferase"/>
</dbReference>
<evidence type="ECO:0000256" key="6">
    <source>
        <dbReference type="ARBA" id="ARBA00023136"/>
    </source>
</evidence>
<sequence length="499" mass="56433">MVVFTVLFSFGFLLDFMVKASKKSTAGIDASVIIGIIGNTLNYIGLILSFIFFLSAVITVIKLNNSFELVGIRSGGISDKRISRPFFLLALFVSLFFIINDSYFIRLLAPEAQSATQKSEWSLNKNLLIFHPDRADNPVDTFAVALSNHNRFSGVYKADNTGNQFYLDAGGLSSSEKDLLAINEQINKKLPVIPPVVLKNYGTLGLETLIHIAVKAEISEQKKALFTLTRKICAILLFFVYTVITVLLSNMPVRRASWLIPVMIVIMGWLFTMLGRLMGENLFKTGRLDWFMSASFEIWFALILTAIVYLYQNRHRYYSIFLKLPTVTQPCAHMELSVRSVREQDIARITEIYNYYILNSAYTFETEPITPAVMAERIAKLTPNYPYLVGEFNGQTVAYAYAGTYHERAAYRCTVQPSIYIDHHFTGKGIGSALYRTLIEEVGKSPVYYSMLALISIPNAPSIKLHRTFGFEERGQIKSAGFKSGKYYDVALWQLMLRQ</sequence>
<dbReference type="CDD" id="cd04301">
    <property type="entry name" value="NAT_SF"/>
    <property type="match status" value="1"/>
</dbReference>
<dbReference type="GO" id="GO:0005886">
    <property type="term" value="C:plasma membrane"/>
    <property type="evidence" value="ECO:0007669"/>
    <property type="project" value="UniProtKB-SubCell"/>
</dbReference>
<feature type="transmembrane region" description="Helical" evidence="8">
    <location>
        <begin position="86"/>
        <end position="105"/>
    </location>
</feature>
<dbReference type="Pfam" id="PF03739">
    <property type="entry name" value="LptF_LptG"/>
    <property type="match status" value="1"/>
</dbReference>
<gene>
    <name evidence="10" type="ORF">CHS0354_006896</name>
</gene>
<evidence type="ECO:0000256" key="7">
    <source>
        <dbReference type="ARBA" id="ARBA00023315"/>
    </source>
</evidence>
<dbReference type="PROSITE" id="PS51186">
    <property type="entry name" value="GNAT"/>
    <property type="match status" value="1"/>
</dbReference>
<keyword evidence="5 8" id="KW-1133">Transmembrane helix</keyword>
<dbReference type="PANTHER" id="PTHR43072:SF23">
    <property type="entry name" value="UPF0039 PROTEIN C11D3.02C"/>
    <property type="match status" value="1"/>
</dbReference>
<evidence type="ECO:0000256" key="8">
    <source>
        <dbReference type="SAM" id="Phobius"/>
    </source>
</evidence>
<reference evidence="10" key="2">
    <citation type="journal article" date="2021" name="Genome Biol. Evol.">
        <title>Developing a high-quality reference genome for a parasitic bivalve with doubly uniparental inheritance (Bivalvia: Unionida).</title>
        <authorList>
            <person name="Smith C.H."/>
        </authorList>
    </citation>
    <scope>NUCLEOTIDE SEQUENCE</scope>
    <source>
        <strain evidence="10">CHS0354</strain>
        <tissue evidence="10">Mantle</tissue>
    </source>
</reference>
<dbReference type="PANTHER" id="PTHR43072">
    <property type="entry name" value="N-ACETYLTRANSFERASE"/>
    <property type="match status" value="1"/>
</dbReference>
<feature type="domain" description="N-acetyltransferase" evidence="9">
    <location>
        <begin position="336"/>
        <end position="493"/>
    </location>
</feature>
<keyword evidence="2" id="KW-1003">Cell membrane</keyword>
<comment type="subcellular location">
    <subcellularLocation>
        <location evidence="1">Cell membrane</location>
        <topology evidence="1">Multi-pass membrane protein</topology>
    </subcellularLocation>
</comment>
<feature type="transmembrane region" description="Helical" evidence="8">
    <location>
        <begin position="290"/>
        <end position="311"/>
    </location>
</feature>
<protein>
    <recommendedName>
        <fullName evidence="9">N-acetyltransferase domain-containing protein</fullName>
    </recommendedName>
</protein>
<keyword evidence="11" id="KW-1185">Reference proteome</keyword>
<dbReference type="SUPFAM" id="SSF55729">
    <property type="entry name" value="Acyl-CoA N-acyltransferases (Nat)"/>
    <property type="match status" value="1"/>
</dbReference>
<proteinExistence type="predicted"/>
<reference evidence="10" key="1">
    <citation type="journal article" date="2021" name="Genome Biol. Evol.">
        <title>A High-Quality Reference Genome for a Parasitic Bivalve with Doubly Uniparental Inheritance (Bivalvia: Unionida).</title>
        <authorList>
            <person name="Smith C.H."/>
        </authorList>
    </citation>
    <scope>NUCLEOTIDE SEQUENCE</scope>
    <source>
        <strain evidence="10">CHS0354</strain>
    </source>
</reference>
<evidence type="ECO:0000256" key="5">
    <source>
        <dbReference type="ARBA" id="ARBA00022989"/>
    </source>
</evidence>
<dbReference type="InterPro" id="IPR000182">
    <property type="entry name" value="GNAT_dom"/>
</dbReference>
<evidence type="ECO:0000256" key="3">
    <source>
        <dbReference type="ARBA" id="ARBA00022679"/>
    </source>
</evidence>
<dbReference type="GO" id="GO:0016747">
    <property type="term" value="F:acyltransferase activity, transferring groups other than amino-acyl groups"/>
    <property type="evidence" value="ECO:0007669"/>
    <property type="project" value="InterPro"/>
</dbReference>
<evidence type="ECO:0000259" key="9">
    <source>
        <dbReference type="PROSITE" id="PS51186"/>
    </source>
</evidence>
<evidence type="ECO:0000256" key="1">
    <source>
        <dbReference type="ARBA" id="ARBA00004651"/>
    </source>
</evidence>
<accession>A0AAE0TEC5</accession>
<feature type="transmembrane region" description="Helical" evidence="8">
    <location>
        <begin position="256"/>
        <end position="278"/>
    </location>
</feature>
<dbReference type="AlphaFoldDB" id="A0AAE0TEC5"/>
<evidence type="ECO:0000256" key="2">
    <source>
        <dbReference type="ARBA" id="ARBA00022475"/>
    </source>
</evidence>
<dbReference type="Pfam" id="PF13420">
    <property type="entry name" value="Acetyltransf_4"/>
    <property type="match status" value="1"/>
</dbReference>
<feature type="transmembrane region" description="Helical" evidence="8">
    <location>
        <begin position="228"/>
        <end position="249"/>
    </location>
</feature>
<keyword evidence="7" id="KW-0012">Acyltransferase</keyword>
<comment type="caution">
    <text evidence="10">The sequence shown here is derived from an EMBL/GenBank/DDBJ whole genome shotgun (WGS) entry which is preliminary data.</text>
</comment>
<dbReference type="EMBL" id="JAEAOA010000469">
    <property type="protein sequence ID" value="KAK3608855.1"/>
    <property type="molecule type" value="Genomic_DNA"/>
</dbReference>
<dbReference type="Gene3D" id="3.40.630.30">
    <property type="match status" value="1"/>
</dbReference>
<keyword evidence="6 8" id="KW-0472">Membrane</keyword>
<evidence type="ECO:0000256" key="4">
    <source>
        <dbReference type="ARBA" id="ARBA00022692"/>
    </source>
</evidence>
<organism evidence="10 11">
    <name type="scientific">Potamilus streckersoni</name>
    <dbReference type="NCBI Taxonomy" id="2493646"/>
    <lineage>
        <taxon>Eukaryota</taxon>
        <taxon>Metazoa</taxon>
        <taxon>Spiralia</taxon>
        <taxon>Lophotrochozoa</taxon>
        <taxon>Mollusca</taxon>
        <taxon>Bivalvia</taxon>
        <taxon>Autobranchia</taxon>
        <taxon>Heteroconchia</taxon>
        <taxon>Palaeoheterodonta</taxon>
        <taxon>Unionida</taxon>
        <taxon>Unionoidea</taxon>
        <taxon>Unionidae</taxon>
        <taxon>Ambleminae</taxon>
        <taxon>Lampsilini</taxon>
        <taxon>Potamilus</taxon>
    </lineage>
</organism>
<keyword evidence="4 8" id="KW-0812">Transmembrane</keyword>
<dbReference type="InterPro" id="IPR005495">
    <property type="entry name" value="LptG/LptF_permease"/>
</dbReference>
<evidence type="ECO:0000313" key="11">
    <source>
        <dbReference type="Proteomes" id="UP001195483"/>
    </source>
</evidence>